<dbReference type="InterPro" id="IPR001494">
    <property type="entry name" value="Importin-beta_N"/>
</dbReference>
<feature type="domain" description="Importin N-terminal" evidence="6">
    <location>
        <begin position="26"/>
        <end position="98"/>
    </location>
</feature>
<dbReference type="GO" id="GO:0005635">
    <property type="term" value="C:nuclear envelope"/>
    <property type="evidence" value="ECO:0007669"/>
    <property type="project" value="TreeGrafter"/>
</dbReference>
<evidence type="ECO:0000256" key="1">
    <source>
        <dbReference type="ARBA" id="ARBA00004123"/>
    </source>
</evidence>
<dbReference type="PANTHER" id="PTHR10997:SF7">
    <property type="entry name" value="IMPORTIN-11"/>
    <property type="match status" value="1"/>
</dbReference>
<dbReference type="GO" id="GO:0031267">
    <property type="term" value="F:small GTPase binding"/>
    <property type="evidence" value="ECO:0007669"/>
    <property type="project" value="InterPro"/>
</dbReference>
<keyword evidence="8" id="KW-1185">Reference proteome</keyword>
<dbReference type="Gene3D" id="1.25.10.10">
    <property type="entry name" value="Leucine-rich Repeat Variant"/>
    <property type="match status" value="1"/>
</dbReference>
<dbReference type="SUPFAM" id="SSF48371">
    <property type="entry name" value="ARM repeat"/>
    <property type="match status" value="1"/>
</dbReference>
<keyword evidence="4" id="KW-0539">Nucleus</keyword>
<dbReference type="GO" id="GO:0005829">
    <property type="term" value="C:cytosol"/>
    <property type="evidence" value="ECO:0007669"/>
    <property type="project" value="TreeGrafter"/>
</dbReference>
<dbReference type="InterPro" id="IPR016024">
    <property type="entry name" value="ARM-type_fold"/>
</dbReference>
<dbReference type="GO" id="GO:0006606">
    <property type="term" value="P:protein import into nucleus"/>
    <property type="evidence" value="ECO:0007669"/>
    <property type="project" value="TreeGrafter"/>
</dbReference>
<dbReference type="EMBL" id="BPLR01001447">
    <property type="protein sequence ID" value="GIZ02379.1"/>
    <property type="molecule type" value="Genomic_DNA"/>
</dbReference>
<gene>
    <name evidence="7" type="primary">IPO11</name>
    <name evidence="7" type="ORF">CEXT_696721</name>
</gene>
<evidence type="ECO:0000313" key="8">
    <source>
        <dbReference type="Proteomes" id="UP001054945"/>
    </source>
</evidence>
<comment type="caution">
    <text evidence="7">The sequence shown here is derived from an EMBL/GenBank/DDBJ whole genome shotgun (WGS) entry which is preliminary data.</text>
</comment>
<comment type="subcellular location">
    <subcellularLocation>
        <location evidence="1">Nucleus</location>
    </subcellularLocation>
</comment>
<dbReference type="Proteomes" id="UP001054945">
    <property type="component" value="Unassembled WGS sequence"/>
</dbReference>
<keyword evidence="5" id="KW-1133">Transmembrane helix</keyword>
<organism evidence="7 8">
    <name type="scientific">Caerostris extrusa</name>
    <name type="common">Bark spider</name>
    <name type="synonym">Caerostris bankana</name>
    <dbReference type="NCBI Taxonomy" id="172846"/>
    <lineage>
        <taxon>Eukaryota</taxon>
        <taxon>Metazoa</taxon>
        <taxon>Ecdysozoa</taxon>
        <taxon>Arthropoda</taxon>
        <taxon>Chelicerata</taxon>
        <taxon>Arachnida</taxon>
        <taxon>Araneae</taxon>
        <taxon>Araneomorphae</taxon>
        <taxon>Entelegynae</taxon>
        <taxon>Araneoidea</taxon>
        <taxon>Araneidae</taxon>
        <taxon>Caerostris</taxon>
    </lineage>
</organism>
<keyword evidence="3" id="KW-0813">Transport</keyword>
<proteinExistence type="inferred from homology"/>
<reference evidence="7 8" key="1">
    <citation type="submission" date="2021-06" db="EMBL/GenBank/DDBJ databases">
        <title>Caerostris extrusa draft genome.</title>
        <authorList>
            <person name="Kono N."/>
            <person name="Arakawa K."/>
        </authorList>
    </citation>
    <scope>NUCLEOTIDE SEQUENCE [LARGE SCALE GENOMIC DNA]</scope>
</reference>
<evidence type="ECO:0000256" key="3">
    <source>
        <dbReference type="ARBA" id="ARBA00022448"/>
    </source>
</evidence>
<dbReference type="PANTHER" id="PTHR10997">
    <property type="entry name" value="IMPORTIN-7, 8, 11"/>
    <property type="match status" value="1"/>
</dbReference>
<evidence type="ECO:0000256" key="5">
    <source>
        <dbReference type="SAM" id="Phobius"/>
    </source>
</evidence>
<protein>
    <submittedName>
        <fullName evidence="7">Importin-11</fullName>
    </submittedName>
</protein>
<dbReference type="Pfam" id="PF25758">
    <property type="entry name" value="TPR_IPO11"/>
    <property type="match status" value="1"/>
</dbReference>
<dbReference type="Pfam" id="PF03810">
    <property type="entry name" value="IBN_N"/>
    <property type="match status" value="1"/>
</dbReference>
<dbReference type="InterPro" id="IPR058669">
    <property type="entry name" value="TPR_IPO7/11-like"/>
</dbReference>
<dbReference type="InterPro" id="IPR011989">
    <property type="entry name" value="ARM-like"/>
</dbReference>
<accession>A0AAV4Y8A6</accession>
<feature type="transmembrane region" description="Helical" evidence="5">
    <location>
        <begin position="679"/>
        <end position="702"/>
    </location>
</feature>
<keyword evidence="5" id="KW-0472">Membrane</keyword>
<dbReference type="AlphaFoldDB" id="A0AAV4Y8A6"/>
<dbReference type="PROSITE" id="PS50166">
    <property type="entry name" value="IMPORTIN_B_NT"/>
    <property type="match status" value="1"/>
</dbReference>
<evidence type="ECO:0000256" key="2">
    <source>
        <dbReference type="ARBA" id="ARBA00007991"/>
    </source>
</evidence>
<evidence type="ECO:0000313" key="7">
    <source>
        <dbReference type="EMBL" id="GIZ02379.1"/>
    </source>
</evidence>
<keyword evidence="5" id="KW-0812">Transmembrane</keyword>
<evidence type="ECO:0000259" key="6">
    <source>
        <dbReference type="PROSITE" id="PS50166"/>
    </source>
</evidence>
<sequence length="738" mass="85539">MDNHYHAVLDALTKASSQNAELLKIAERQLKSWEHERGFYSILLDIACDNSVDLNIRWLSALCMKNGIDRFWRKSAPNAIVNNERAAIKQKLLNSFNEPVNQVALQFAIIISKVARFDFPKEWPELFTVLLNGIQATNEVHQTRALLTMYHVVKTLASKRLTADRRIFYQLTASVFQWYFSTMDTSESFLSLKILRKLVVNGFKDCSKEPDAVRFLTLIFQQIGPFIECRSYLKNRGNMFETCEKYLVVLIKILRDVLEYQPFSYVQFIQPTLECSVMYCFNKSLEDRLFEKLIVQFMNLIKGILVCQEYKPAKLIEDTKNVLTLKAHEIKVSFFTFPVLKEICEQLLSRYFLLSEEDVSCMECSPEEFASDEGGGESWKFSLRPCTEVFFLTCFHEFRNLRMQFIPLIGLAAFDLYDEVDFDNWFLNTLIPELRTTDPCYYIIRRRIIWLIGEWVGVKMSPELRPVLYEYLERFIAALFHLLKEVKECDSKMTVLHTLSLIVDRMGTDIRPHSEAVLQYLPQLWNNCGDHNMLRCAIITCFVHFVQGLGTLSESLHPMLLPMIALSTDVSQPPHVYLMQDGLDLWWAVLENTSVYTEELLSLASNMMPLLECKVENLHICLQITEAYIILCPEEFSEIQTFLSSVKDMKSEPIDLVLKVVETAFIVCPKDGPVLFQEMLSFVLSLALETMYVLPISLSIYLSLISRVILHNQVIFGSILQKRANESKKMLKLYLVSF</sequence>
<comment type="similarity">
    <text evidence="2">Belongs to the importin beta family.</text>
</comment>
<name>A0AAV4Y8A6_CAEEX</name>
<evidence type="ECO:0000256" key="4">
    <source>
        <dbReference type="ARBA" id="ARBA00023242"/>
    </source>
</evidence>
<dbReference type="SMART" id="SM00913">
    <property type="entry name" value="IBN_N"/>
    <property type="match status" value="1"/>
</dbReference>